<evidence type="ECO:0000256" key="5">
    <source>
        <dbReference type="PIRNR" id="PIRNR036503"/>
    </source>
</evidence>
<dbReference type="FunFam" id="2.30.29.170:FF:000005">
    <property type="entry name" value="Nucleoside diphosphate kinase 7"/>
    <property type="match status" value="1"/>
</dbReference>
<evidence type="ECO:0000256" key="3">
    <source>
        <dbReference type="ARBA" id="ARBA00023212"/>
    </source>
</evidence>
<name>A0A8B9SS27_ANAPL</name>
<keyword evidence="2" id="KW-0963">Cytoplasm</keyword>
<evidence type="ECO:0000256" key="7">
    <source>
        <dbReference type="PIRSR" id="PIRSR036503-51"/>
    </source>
</evidence>
<comment type="caution">
    <text evidence="8">Lacks conserved residue(s) required for the propagation of feature annotation.</text>
</comment>
<feature type="active site" description="Pros-phosphohistidine intermediate" evidence="6">
    <location>
        <position position="204"/>
    </location>
</feature>
<dbReference type="InterPro" id="IPR037993">
    <property type="entry name" value="NDPk7B"/>
</dbReference>
<dbReference type="Proteomes" id="UP000694400">
    <property type="component" value="Chromosome 1"/>
</dbReference>
<keyword evidence="5" id="KW-0808">Transferase</keyword>
<keyword evidence="5" id="KW-0418">Kinase</keyword>
<dbReference type="AlphaFoldDB" id="A0A8B9SS27"/>
<evidence type="ECO:0000256" key="8">
    <source>
        <dbReference type="PROSITE-ProRule" id="PRU00706"/>
    </source>
</evidence>
<reference evidence="10" key="1">
    <citation type="submission" date="2019-08" db="EMBL/GenBank/DDBJ databases">
        <title>Three high-quality genomes provides insights into domestication of ducks.</title>
        <authorList>
            <person name="Hou Z.C."/>
            <person name="Zhu F."/>
            <person name="Yin Z.T."/>
            <person name="Zhang F."/>
        </authorList>
    </citation>
    <scope>NUCLEOTIDE SEQUENCE [LARGE SCALE GENOMIC DNA]</scope>
</reference>
<dbReference type="PANTHER" id="PTHR43109:SF2">
    <property type="entry name" value="NUCLEOSIDE DIPHOSPHATE KINASE 7"/>
    <property type="match status" value="1"/>
</dbReference>
<dbReference type="InterPro" id="IPR011410">
    <property type="entry name" value="NDPK7"/>
</dbReference>
<reference evidence="10" key="2">
    <citation type="submission" date="2025-08" db="UniProtKB">
        <authorList>
            <consortium name="Ensembl"/>
        </authorList>
    </citation>
    <scope>IDENTIFICATION</scope>
</reference>
<keyword evidence="5" id="KW-0539">Nucleus</keyword>
<dbReference type="Pfam" id="PF00334">
    <property type="entry name" value="NDK"/>
    <property type="match status" value="2"/>
</dbReference>
<dbReference type="InterPro" id="IPR006602">
    <property type="entry name" value="DM10_dom"/>
</dbReference>
<dbReference type="PIRSF" id="PIRSF036503">
    <property type="entry name" value="NDK7"/>
    <property type="match status" value="1"/>
</dbReference>
<dbReference type="Gene3D" id="2.30.29.170">
    <property type="match status" value="1"/>
</dbReference>
<keyword evidence="7" id="KW-0067">ATP-binding</keyword>
<evidence type="ECO:0000256" key="1">
    <source>
        <dbReference type="ARBA" id="ARBA00004430"/>
    </source>
</evidence>
<evidence type="ECO:0000256" key="6">
    <source>
        <dbReference type="PIRSR" id="PIRSR036503-50"/>
    </source>
</evidence>
<dbReference type="FunFam" id="3.30.70.141:FF:000004">
    <property type="entry name" value="Nucleoside diphosphate kinase 7"/>
    <property type="match status" value="1"/>
</dbReference>
<dbReference type="GO" id="GO:0006228">
    <property type="term" value="P:UTP biosynthetic process"/>
    <property type="evidence" value="ECO:0007669"/>
    <property type="project" value="UniProtKB-UniRule"/>
</dbReference>
<keyword evidence="4" id="KW-0966">Cell projection</keyword>
<dbReference type="GO" id="GO:0006241">
    <property type="term" value="P:CTP biosynthetic process"/>
    <property type="evidence" value="ECO:0007669"/>
    <property type="project" value="UniProtKB-UniRule"/>
</dbReference>
<dbReference type="PROSITE" id="PS51336">
    <property type="entry name" value="DM10"/>
    <property type="match status" value="1"/>
</dbReference>
<evidence type="ECO:0000313" key="10">
    <source>
        <dbReference type="Ensembl" id="ENSAPLP00020010499.1"/>
    </source>
</evidence>
<dbReference type="Ensembl" id="ENSAPLT00020011311.1">
    <property type="protein sequence ID" value="ENSAPLP00020010499.1"/>
    <property type="gene ID" value="ENSAPLG00020007726.1"/>
</dbReference>
<dbReference type="InterPro" id="IPR057579">
    <property type="entry name" value="DM10_NDK7"/>
</dbReference>
<feature type="domain" description="DM10" evidence="9">
    <location>
        <begin position="14"/>
        <end position="102"/>
    </location>
</feature>
<organism evidence="10 11">
    <name type="scientific">Anas platyrhynchos</name>
    <name type="common">Mallard</name>
    <name type="synonym">Anas boschas</name>
    <dbReference type="NCBI Taxonomy" id="8839"/>
    <lineage>
        <taxon>Eukaryota</taxon>
        <taxon>Metazoa</taxon>
        <taxon>Chordata</taxon>
        <taxon>Craniata</taxon>
        <taxon>Vertebrata</taxon>
        <taxon>Euteleostomi</taxon>
        <taxon>Archelosauria</taxon>
        <taxon>Archosauria</taxon>
        <taxon>Dinosauria</taxon>
        <taxon>Saurischia</taxon>
        <taxon>Theropoda</taxon>
        <taxon>Coelurosauria</taxon>
        <taxon>Aves</taxon>
        <taxon>Neognathae</taxon>
        <taxon>Galloanserae</taxon>
        <taxon>Anseriformes</taxon>
        <taxon>Anatidae</taxon>
        <taxon>Anatinae</taxon>
        <taxon>Anas</taxon>
    </lineage>
</organism>
<dbReference type="SMART" id="SM00562">
    <property type="entry name" value="NDK"/>
    <property type="match status" value="2"/>
</dbReference>
<dbReference type="InterPro" id="IPR036850">
    <property type="entry name" value="NDK-like_dom_sf"/>
</dbReference>
<comment type="subcellular location">
    <subcellularLocation>
        <location evidence="1">Cytoplasm</location>
        <location evidence="1">Cytoskeleton</location>
        <location evidence="1">Cilium axoneme</location>
    </subcellularLocation>
</comment>
<reference evidence="10" key="3">
    <citation type="submission" date="2025-09" db="UniProtKB">
        <authorList>
            <consortium name="Ensembl"/>
        </authorList>
    </citation>
    <scope>IDENTIFICATION</scope>
</reference>
<accession>A0A8B9SS27</accession>
<keyword evidence="5" id="KW-0378">Hydrolase</keyword>
<keyword evidence="7" id="KW-0547">Nucleotide-binding</keyword>
<keyword evidence="3" id="KW-0206">Cytoskeleton</keyword>
<protein>
    <recommendedName>
        <fullName evidence="5">Nucleoside diphosphate kinase homolog 7</fullName>
        <shortName evidence="5">NDK 7</shortName>
    </recommendedName>
</protein>
<sequence length="369" mass="41437">MVALIALPFLFQSQDDRYAFTAEWYDPNASLFRRYELLYYPKDGSVEMYDVKNHRTFLKRTKYESLHLEDLFVGNKITVFSRHLSLVDYGDQYTARKLGSRKEKTLALIKPDATPKIGELVDIIINAGFTITKAKMMMLSRKEAVDFYVDHQSKPFYNELLHFITSGPVVAMEILGDDAVLAKTDEPDSIRANFGHDGIRNAAHGPDSVASAAQELELFFPSSGGRGPVNSAKFTNCTCCIIKPHAVNEGLAGKIIKAITDEGFQISALQMFNMERANVEEFYEIYKGVVAEYMEMVTELCSGPCIAMEIIQPEPPKTFREFCGPSDPEIARHLRPGTLRAVFGKNKIQNAVHCTDLPEDGLLEVRAVR</sequence>
<dbReference type="SUPFAM" id="SSF54919">
    <property type="entry name" value="Nucleoside diphosphate kinase, NDK"/>
    <property type="match status" value="2"/>
</dbReference>
<dbReference type="SMART" id="SM00676">
    <property type="entry name" value="DM10"/>
    <property type="match status" value="1"/>
</dbReference>
<dbReference type="GO" id="GO:0006183">
    <property type="term" value="P:GTP biosynthetic process"/>
    <property type="evidence" value="ECO:0007669"/>
    <property type="project" value="UniProtKB-UniRule"/>
</dbReference>
<dbReference type="InterPro" id="IPR034907">
    <property type="entry name" value="NDK-like_dom"/>
</dbReference>
<evidence type="ECO:0000313" key="11">
    <source>
        <dbReference type="Proteomes" id="UP000694400"/>
    </source>
</evidence>
<dbReference type="GO" id="GO:0004550">
    <property type="term" value="F:nucleoside diphosphate kinase activity"/>
    <property type="evidence" value="ECO:0007669"/>
    <property type="project" value="InterPro"/>
</dbReference>
<dbReference type="GO" id="GO:0005879">
    <property type="term" value="C:axonemal microtubule"/>
    <property type="evidence" value="ECO:0007669"/>
    <property type="project" value="TreeGrafter"/>
</dbReference>
<dbReference type="GO" id="GO:0005524">
    <property type="term" value="F:ATP binding"/>
    <property type="evidence" value="ECO:0007669"/>
    <property type="project" value="UniProtKB-UniRule"/>
</dbReference>
<dbReference type="CDD" id="cd04412">
    <property type="entry name" value="NDPk7B"/>
    <property type="match status" value="1"/>
</dbReference>
<evidence type="ECO:0000256" key="2">
    <source>
        <dbReference type="ARBA" id="ARBA00022490"/>
    </source>
</evidence>
<dbReference type="PANTHER" id="PTHR43109">
    <property type="entry name" value="NUCLEOSIDE DIPHOSPHATE KINASE 7"/>
    <property type="match status" value="1"/>
</dbReference>
<dbReference type="PROSITE" id="PS51374">
    <property type="entry name" value="NDPK_LIKE"/>
    <property type="match status" value="2"/>
</dbReference>
<comment type="similarity">
    <text evidence="5 8">Belongs to the NDK family.</text>
</comment>
<dbReference type="GO" id="GO:0008408">
    <property type="term" value="F:3'-5' exonuclease activity"/>
    <property type="evidence" value="ECO:0007669"/>
    <property type="project" value="UniProtKB-UniRule"/>
</dbReference>
<dbReference type="GO" id="GO:0005813">
    <property type="term" value="C:centrosome"/>
    <property type="evidence" value="ECO:0007669"/>
    <property type="project" value="TreeGrafter"/>
</dbReference>
<dbReference type="Pfam" id="PF25364">
    <property type="entry name" value="PH_NDK7_N"/>
    <property type="match status" value="1"/>
</dbReference>
<proteinExistence type="inferred from homology"/>
<dbReference type="Gene3D" id="3.30.70.141">
    <property type="entry name" value="Nucleoside diphosphate kinase-like domain"/>
    <property type="match status" value="2"/>
</dbReference>
<evidence type="ECO:0000256" key="4">
    <source>
        <dbReference type="ARBA" id="ARBA00023273"/>
    </source>
</evidence>
<evidence type="ECO:0000259" key="9">
    <source>
        <dbReference type="PROSITE" id="PS51336"/>
    </source>
</evidence>